<feature type="binding site" evidence="10">
    <location>
        <position position="12"/>
    </location>
    <ligand>
        <name>Mn(2+)</name>
        <dbReference type="ChEBI" id="CHEBI:29035"/>
        <label>1</label>
    </ligand>
</feature>
<comment type="similarity">
    <text evidence="10">Belongs to the LpxH family.</text>
</comment>
<dbReference type="GO" id="GO:0019897">
    <property type="term" value="C:extrinsic component of plasma membrane"/>
    <property type="evidence" value="ECO:0007669"/>
    <property type="project" value="UniProtKB-UniRule"/>
</dbReference>
<keyword evidence="5 10" id="KW-0479">Metal-binding</keyword>
<comment type="subcellular location">
    <subcellularLocation>
        <location evidence="10">Cell inner membrane</location>
        <topology evidence="10">Peripheral membrane protein</topology>
        <orientation evidence="10">Cytoplasmic side</orientation>
    </subcellularLocation>
</comment>
<feature type="binding site" evidence="10">
    <location>
        <begin position="83"/>
        <end position="84"/>
    </location>
    <ligand>
        <name>substrate</name>
    </ligand>
</feature>
<organism evidence="12 13">
    <name type="scientific">Methylomonas paludis</name>
    <dbReference type="NCBI Taxonomy" id="1173101"/>
    <lineage>
        <taxon>Bacteria</taxon>
        <taxon>Pseudomonadati</taxon>
        <taxon>Pseudomonadota</taxon>
        <taxon>Gammaproteobacteria</taxon>
        <taxon>Methylococcales</taxon>
        <taxon>Methylococcaceae</taxon>
        <taxon>Methylomonas</taxon>
    </lineage>
</organism>
<evidence type="ECO:0000256" key="7">
    <source>
        <dbReference type="ARBA" id="ARBA00023098"/>
    </source>
</evidence>
<evidence type="ECO:0000259" key="11">
    <source>
        <dbReference type="Pfam" id="PF00149"/>
    </source>
</evidence>
<dbReference type="Proteomes" id="UP000676649">
    <property type="component" value="Chromosome"/>
</dbReference>
<dbReference type="InterPro" id="IPR043461">
    <property type="entry name" value="LpxH-like"/>
</dbReference>
<feature type="binding site" evidence="10">
    <location>
        <position position="199"/>
    </location>
    <ligand>
        <name>Mn(2+)</name>
        <dbReference type="ChEBI" id="CHEBI:29035"/>
        <label>2</label>
    </ligand>
</feature>
<feature type="binding site" evidence="10">
    <location>
        <position position="14"/>
    </location>
    <ligand>
        <name>Mn(2+)</name>
        <dbReference type="ChEBI" id="CHEBI:29035"/>
        <label>1</label>
    </ligand>
</feature>
<feature type="binding site" evidence="10">
    <location>
        <position position="168"/>
    </location>
    <ligand>
        <name>substrate</name>
    </ligand>
</feature>
<dbReference type="KEGG" id="mpad:KEF85_14325"/>
<evidence type="ECO:0000313" key="12">
    <source>
        <dbReference type="EMBL" id="QWF70492.1"/>
    </source>
</evidence>
<comment type="pathway">
    <text evidence="10">Glycolipid biosynthesis; lipid IV(A) biosynthesis; lipid IV(A) from (3R)-3-hydroxytetradecanoyl-[acyl-carrier-protein] and UDP-N-acetyl-alpha-D-glucosamine: step 4/6.</text>
</comment>
<name>A0A975MMF0_9GAMM</name>
<dbReference type="GO" id="GO:0008758">
    <property type="term" value="F:UDP-2,3-diacylglucosamine hydrolase activity"/>
    <property type="evidence" value="ECO:0007669"/>
    <property type="project" value="UniProtKB-UniRule"/>
</dbReference>
<evidence type="ECO:0000256" key="9">
    <source>
        <dbReference type="ARBA" id="ARBA00023211"/>
    </source>
</evidence>
<keyword evidence="1 10" id="KW-1003">Cell membrane</keyword>
<feature type="binding site" evidence="10">
    <location>
        <position position="118"/>
    </location>
    <ligand>
        <name>Mn(2+)</name>
        <dbReference type="ChEBI" id="CHEBI:29035"/>
        <label>2</label>
    </ligand>
</feature>
<evidence type="ECO:0000256" key="1">
    <source>
        <dbReference type="ARBA" id="ARBA00022475"/>
    </source>
</evidence>
<evidence type="ECO:0000256" key="8">
    <source>
        <dbReference type="ARBA" id="ARBA00023136"/>
    </source>
</evidence>
<evidence type="ECO:0000313" key="13">
    <source>
        <dbReference type="Proteomes" id="UP000676649"/>
    </source>
</evidence>
<dbReference type="SUPFAM" id="SSF56300">
    <property type="entry name" value="Metallo-dependent phosphatases"/>
    <property type="match status" value="1"/>
</dbReference>
<keyword evidence="2 10" id="KW-0444">Lipid biosynthesis</keyword>
<evidence type="ECO:0000256" key="2">
    <source>
        <dbReference type="ARBA" id="ARBA00022516"/>
    </source>
</evidence>
<dbReference type="NCBIfam" id="NF003743">
    <property type="entry name" value="PRK05340.1"/>
    <property type="match status" value="1"/>
</dbReference>
<dbReference type="NCBIfam" id="TIGR01854">
    <property type="entry name" value="lipid_A_lpxH"/>
    <property type="match status" value="1"/>
</dbReference>
<dbReference type="PANTHER" id="PTHR34990">
    <property type="entry name" value="UDP-2,3-DIACYLGLUCOSAMINE HYDROLASE-RELATED"/>
    <property type="match status" value="1"/>
</dbReference>
<dbReference type="CDD" id="cd07398">
    <property type="entry name" value="MPP_YbbF-LpxH"/>
    <property type="match status" value="1"/>
</dbReference>
<keyword evidence="6 10" id="KW-0378">Hydrolase</keyword>
<feature type="binding site" evidence="10">
    <location>
        <position position="164"/>
    </location>
    <ligand>
        <name>substrate</name>
    </ligand>
</feature>
<feature type="binding site" evidence="10">
    <location>
        <position position="201"/>
    </location>
    <ligand>
        <name>Mn(2+)</name>
        <dbReference type="ChEBI" id="CHEBI:29035"/>
        <label>1</label>
    </ligand>
</feature>
<keyword evidence="4 10" id="KW-0441">Lipid A biosynthesis</keyword>
<dbReference type="RefSeq" id="WP_215581719.1">
    <property type="nucleotide sequence ID" value="NZ_CP073754.1"/>
</dbReference>
<keyword evidence="13" id="KW-1185">Reference proteome</keyword>
<dbReference type="GO" id="GO:0005737">
    <property type="term" value="C:cytoplasm"/>
    <property type="evidence" value="ECO:0007669"/>
    <property type="project" value="InterPro"/>
</dbReference>
<comment type="function">
    <text evidence="10">Hydrolyzes the pyrophosphate bond of UDP-2,3-diacylglucosamine to yield 2,3-diacylglucosamine 1-phosphate (lipid X) and UMP by catalyzing the attack of water at the alpha-P atom. Involved in the biosynthesis of lipid A, a phosphorylated glycolipid that anchors the lipopolysaccharide to the outer membrane of the cell.</text>
</comment>
<dbReference type="EMBL" id="CP073754">
    <property type="protein sequence ID" value="QWF70492.1"/>
    <property type="molecule type" value="Genomic_DNA"/>
</dbReference>
<protein>
    <recommendedName>
        <fullName evidence="10">UDP-2,3-diacylglucosamine hydrolase</fullName>
        <ecNumber evidence="10">3.6.1.54</ecNumber>
    </recommendedName>
    <alternativeName>
        <fullName evidence="10">UDP-2,3-diacylglucosamine diphosphatase</fullName>
    </alternativeName>
</protein>
<keyword evidence="7 10" id="KW-0443">Lipid metabolism</keyword>
<accession>A0A975MMF0</accession>
<dbReference type="PANTHER" id="PTHR34990:SF1">
    <property type="entry name" value="UDP-2,3-DIACYLGLUCOSAMINE HYDROLASE"/>
    <property type="match status" value="1"/>
</dbReference>
<dbReference type="InterPro" id="IPR004843">
    <property type="entry name" value="Calcineurin-like_PHP"/>
</dbReference>
<feature type="binding site" evidence="10">
    <location>
        <position position="199"/>
    </location>
    <ligand>
        <name>substrate</name>
    </ligand>
</feature>
<evidence type="ECO:0000256" key="3">
    <source>
        <dbReference type="ARBA" id="ARBA00022519"/>
    </source>
</evidence>
<proteinExistence type="inferred from homology"/>
<dbReference type="InterPro" id="IPR029052">
    <property type="entry name" value="Metallo-depent_PP-like"/>
</dbReference>
<keyword evidence="8 10" id="KW-0472">Membrane</keyword>
<dbReference type="GO" id="GO:0009245">
    <property type="term" value="P:lipid A biosynthetic process"/>
    <property type="evidence" value="ECO:0007669"/>
    <property type="project" value="UniProtKB-UniRule"/>
</dbReference>
<dbReference type="InterPro" id="IPR010138">
    <property type="entry name" value="UDP-diacylglucosamine_Hdrlase"/>
</dbReference>
<sequence length="243" mass="27957">MTVKTGSLFISDLHLSFEKPEITRRFLNFLQQRAASAQALYILGDLFDTWIGDDDNTPPNKTIKQALRQLTAGGTQVYLLQGNRDFLLGADFADATGIHLLTEYSVIELEDQPVLLTHGDLLCSDDLAYQIFRRKSHSPEWQQNVLSKPLWLRLLAARWYRLRSFWHKRHKSQNIMDVNQQTVVSVMQQYGCYTLVHGHTHRPARHEFNIGTVPALRLVLAEWKKDGAAALFWQNGVWQVETV</sequence>
<feature type="domain" description="Calcineurin-like phosphoesterase" evidence="11">
    <location>
        <begin position="8"/>
        <end position="203"/>
    </location>
</feature>
<dbReference type="AlphaFoldDB" id="A0A975MMF0"/>
<feature type="binding site" evidence="10">
    <location>
        <position position="126"/>
    </location>
    <ligand>
        <name>substrate</name>
    </ligand>
</feature>
<evidence type="ECO:0000256" key="4">
    <source>
        <dbReference type="ARBA" id="ARBA00022556"/>
    </source>
</evidence>
<dbReference type="Gene3D" id="3.60.21.10">
    <property type="match status" value="1"/>
</dbReference>
<feature type="binding site" evidence="10">
    <location>
        <position position="171"/>
    </location>
    <ligand>
        <name>substrate</name>
    </ligand>
</feature>
<evidence type="ECO:0000256" key="6">
    <source>
        <dbReference type="ARBA" id="ARBA00022801"/>
    </source>
</evidence>
<keyword evidence="9 10" id="KW-0464">Manganese</keyword>
<evidence type="ECO:0000256" key="10">
    <source>
        <dbReference type="HAMAP-Rule" id="MF_00575"/>
    </source>
</evidence>
<dbReference type="EC" id="3.6.1.54" evidence="10"/>
<feature type="binding site" evidence="10">
    <location>
        <position position="45"/>
    </location>
    <ligand>
        <name>Mn(2+)</name>
        <dbReference type="ChEBI" id="CHEBI:29035"/>
        <label>2</label>
    </ligand>
</feature>
<dbReference type="Pfam" id="PF00149">
    <property type="entry name" value="Metallophos"/>
    <property type="match status" value="1"/>
</dbReference>
<keyword evidence="3 10" id="KW-0997">Cell inner membrane</keyword>
<comment type="catalytic activity">
    <reaction evidence="10">
        <text>UDP-2-N,3-O-bis[(3R)-3-hydroxytetradecanoyl]-alpha-D-glucosamine + H2O = 2-N,3-O-bis[(3R)-3-hydroxytetradecanoyl]-alpha-D-glucosaminyl 1-phosphate + UMP + 2 H(+)</text>
        <dbReference type="Rhea" id="RHEA:25213"/>
        <dbReference type="ChEBI" id="CHEBI:15377"/>
        <dbReference type="ChEBI" id="CHEBI:15378"/>
        <dbReference type="ChEBI" id="CHEBI:57865"/>
        <dbReference type="ChEBI" id="CHEBI:57957"/>
        <dbReference type="ChEBI" id="CHEBI:78847"/>
        <dbReference type="EC" id="3.6.1.54"/>
    </reaction>
</comment>
<reference evidence="12" key="1">
    <citation type="submission" date="2021-04" db="EMBL/GenBank/DDBJ databases">
        <title>Draft genome sequence data of methanotrophic Methylovulum sp. strain S1L and Methylomonas sp. strain S2AM isolated from boreal lake water columns.</title>
        <authorList>
            <person name="Rissanen A.J."/>
            <person name="Mangayil R."/>
            <person name="Svenning M.M."/>
            <person name="Khanongnuch R."/>
        </authorList>
    </citation>
    <scope>NUCLEOTIDE SEQUENCE</scope>
    <source>
        <strain evidence="12">S2AM</strain>
    </source>
</reference>
<feature type="binding site" evidence="10">
    <location>
        <position position="83"/>
    </location>
    <ligand>
        <name>Mn(2+)</name>
        <dbReference type="ChEBI" id="CHEBI:29035"/>
        <label>2</label>
    </ligand>
</feature>
<comment type="cofactor">
    <cofactor evidence="10">
        <name>Mn(2+)</name>
        <dbReference type="ChEBI" id="CHEBI:29035"/>
    </cofactor>
    <text evidence="10">Binds 2 Mn(2+) ions per subunit in a binuclear metal center.</text>
</comment>
<dbReference type="GO" id="GO:0030145">
    <property type="term" value="F:manganese ion binding"/>
    <property type="evidence" value="ECO:0007669"/>
    <property type="project" value="UniProtKB-UniRule"/>
</dbReference>
<feature type="binding site" evidence="10">
    <location>
        <position position="45"/>
    </location>
    <ligand>
        <name>Mn(2+)</name>
        <dbReference type="ChEBI" id="CHEBI:29035"/>
        <label>1</label>
    </ligand>
</feature>
<dbReference type="HAMAP" id="MF_00575">
    <property type="entry name" value="LpxH"/>
    <property type="match status" value="1"/>
</dbReference>
<evidence type="ECO:0000256" key="5">
    <source>
        <dbReference type="ARBA" id="ARBA00022723"/>
    </source>
</evidence>
<gene>
    <name evidence="10" type="primary">lpxH</name>
    <name evidence="12" type="ORF">KEF85_14325</name>
</gene>